<dbReference type="InterPro" id="IPR044692">
    <property type="entry name" value="WPP1/2/3"/>
</dbReference>
<dbReference type="Gene3D" id="1.10.246.200">
    <property type="entry name" value="WPP domain"/>
    <property type="match status" value="1"/>
</dbReference>
<evidence type="ECO:0000313" key="8">
    <source>
        <dbReference type="Proteomes" id="UP000834106"/>
    </source>
</evidence>
<feature type="region of interest" description="Disordered" evidence="5">
    <location>
        <begin position="110"/>
        <end position="157"/>
    </location>
</feature>
<evidence type="ECO:0000313" key="7">
    <source>
        <dbReference type="EMBL" id="CAI9757893.1"/>
    </source>
</evidence>
<dbReference type="AlphaFoldDB" id="A0AAD1YWM9"/>
<evidence type="ECO:0000256" key="2">
    <source>
        <dbReference type="ARBA" id="ARBA00004496"/>
    </source>
</evidence>
<sequence length="157" mass="17188">MAETEQAQQQEGSSTAPKFSDISFSIWPPTERTRDAVRNRLIETLSSPSILSKRYGTVPREEAVDAATRIEKEAILAAGAAATTDDDGIEILQVYSKEISKGMLDTVKARYVEPEPESNPGKEPDVESKTEEQKEDEDVGSTAPPQSEKTESVVDDE</sequence>
<reference evidence="7" key="1">
    <citation type="submission" date="2023-05" db="EMBL/GenBank/DDBJ databases">
        <authorList>
            <person name="Huff M."/>
        </authorList>
    </citation>
    <scope>NUCLEOTIDE SEQUENCE</scope>
</reference>
<feature type="compositionally biased region" description="Basic and acidic residues" evidence="5">
    <location>
        <begin position="148"/>
        <end position="157"/>
    </location>
</feature>
<organism evidence="7 8">
    <name type="scientific">Fraxinus pennsylvanica</name>
    <dbReference type="NCBI Taxonomy" id="56036"/>
    <lineage>
        <taxon>Eukaryota</taxon>
        <taxon>Viridiplantae</taxon>
        <taxon>Streptophyta</taxon>
        <taxon>Embryophyta</taxon>
        <taxon>Tracheophyta</taxon>
        <taxon>Spermatophyta</taxon>
        <taxon>Magnoliopsida</taxon>
        <taxon>eudicotyledons</taxon>
        <taxon>Gunneridae</taxon>
        <taxon>Pentapetalae</taxon>
        <taxon>asterids</taxon>
        <taxon>lamiids</taxon>
        <taxon>Lamiales</taxon>
        <taxon>Oleaceae</taxon>
        <taxon>Oleeae</taxon>
        <taxon>Fraxinus</taxon>
    </lineage>
</organism>
<dbReference type="Pfam" id="PF13943">
    <property type="entry name" value="WPP"/>
    <property type="match status" value="1"/>
</dbReference>
<dbReference type="GO" id="GO:0000278">
    <property type="term" value="P:mitotic cell cycle"/>
    <property type="evidence" value="ECO:0007669"/>
    <property type="project" value="InterPro"/>
</dbReference>
<dbReference type="GO" id="GO:0005737">
    <property type="term" value="C:cytoplasm"/>
    <property type="evidence" value="ECO:0007669"/>
    <property type="project" value="UniProtKB-SubCell"/>
</dbReference>
<dbReference type="GO" id="GO:0005634">
    <property type="term" value="C:nucleus"/>
    <property type="evidence" value="ECO:0007669"/>
    <property type="project" value="UniProtKB-SubCell"/>
</dbReference>
<feature type="compositionally biased region" description="Polar residues" evidence="5">
    <location>
        <begin position="1"/>
        <end position="17"/>
    </location>
</feature>
<evidence type="ECO:0000259" key="6">
    <source>
        <dbReference type="Pfam" id="PF13943"/>
    </source>
</evidence>
<proteinExistence type="predicted"/>
<evidence type="ECO:0000256" key="3">
    <source>
        <dbReference type="ARBA" id="ARBA00022490"/>
    </source>
</evidence>
<dbReference type="Proteomes" id="UP000834106">
    <property type="component" value="Chromosome 3"/>
</dbReference>
<dbReference type="InterPro" id="IPR038214">
    <property type="entry name" value="WPP_sf"/>
</dbReference>
<dbReference type="PANTHER" id="PTHR34362:SF1">
    <property type="entry name" value="WPP DOMAIN-CONTAINING PROTEIN 1-RELATED"/>
    <property type="match status" value="1"/>
</dbReference>
<dbReference type="GO" id="GO:0048527">
    <property type="term" value="P:lateral root development"/>
    <property type="evidence" value="ECO:0007669"/>
    <property type="project" value="InterPro"/>
</dbReference>
<keyword evidence="4" id="KW-0539">Nucleus</keyword>
<keyword evidence="3" id="KW-0963">Cytoplasm</keyword>
<gene>
    <name evidence="7" type="ORF">FPE_LOCUS5323</name>
</gene>
<dbReference type="PANTHER" id="PTHR34362">
    <property type="entry name" value="WPP DOMAIN-CONTAINING PROTEIN 1-RELATED"/>
    <property type="match status" value="1"/>
</dbReference>
<keyword evidence="8" id="KW-1185">Reference proteome</keyword>
<feature type="region of interest" description="Disordered" evidence="5">
    <location>
        <begin position="1"/>
        <end position="25"/>
    </location>
</feature>
<dbReference type="EMBL" id="OU503038">
    <property type="protein sequence ID" value="CAI9757893.1"/>
    <property type="molecule type" value="Genomic_DNA"/>
</dbReference>
<feature type="compositionally biased region" description="Basic and acidic residues" evidence="5">
    <location>
        <begin position="120"/>
        <end position="132"/>
    </location>
</feature>
<accession>A0AAD1YWM9</accession>
<feature type="domain" description="WPP" evidence="6">
    <location>
        <begin position="23"/>
        <end position="111"/>
    </location>
</feature>
<evidence type="ECO:0000256" key="5">
    <source>
        <dbReference type="SAM" id="MobiDB-lite"/>
    </source>
</evidence>
<comment type="subcellular location">
    <subcellularLocation>
        <location evidence="2">Cytoplasm</location>
    </subcellularLocation>
    <subcellularLocation>
        <location evidence="1">Nucleus</location>
    </subcellularLocation>
</comment>
<evidence type="ECO:0000256" key="1">
    <source>
        <dbReference type="ARBA" id="ARBA00004123"/>
    </source>
</evidence>
<evidence type="ECO:0000256" key="4">
    <source>
        <dbReference type="ARBA" id="ARBA00023242"/>
    </source>
</evidence>
<protein>
    <recommendedName>
        <fullName evidence="6">WPP domain-containing protein</fullName>
    </recommendedName>
</protein>
<name>A0AAD1YWM9_9LAMI</name>
<dbReference type="InterPro" id="IPR025265">
    <property type="entry name" value="WPP_dom"/>
</dbReference>